<proteinExistence type="predicted"/>
<dbReference type="EnsemblPlants" id="AVESA.00010b.r2.4AG0619480.1">
    <property type="protein sequence ID" value="AVESA.00010b.r2.4AG0619480.1.CDS"/>
    <property type="gene ID" value="AVESA.00010b.r2.4AG0619480"/>
</dbReference>
<name>A0ACD5WG51_AVESA</name>
<evidence type="ECO:0000313" key="2">
    <source>
        <dbReference type="Proteomes" id="UP001732700"/>
    </source>
</evidence>
<keyword evidence="2" id="KW-1185">Reference proteome</keyword>
<evidence type="ECO:0000313" key="1">
    <source>
        <dbReference type="EnsemblPlants" id="AVESA.00010b.r2.4AG0619480.1.CDS"/>
    </source>
</evidence>
<reference evidence="1" key="2">
    <citation type="submission" date="2025-09" db="UniProtKB">
        <authorList>
            <consortium name="EnsemblPlants"/>
        </authorList>
    </citation>
    <scope>IDENTIFICATION</scope>
</reference>
<sequence>MIDLLFGSSLNQPCFQEKHKEKKHKKDKKDKDKKEGKEKKDKERSKDKHRDKKDRKEKHKDKKKDKSKDKSKESEGTESHGEAILGQKVGESSRKAEEIKDPIFREELVRKTQDGKGLENRGADTFPVPIERNREGFSAAPALEKERTAVNKMRIHSIDTSRKTEGLGQQTITINQQRNGTSIQRGENFNSSSQGARDGFVTAPMVEKERVKVTRPLSNSNDSAARKEGMGQRINNISILVQKRTESPNKEIAKKEMGTSSPLHRSPADAMHKGNGKVGRPMDSAQTSTQRFSSPSTSGTSTGMDRSLPRSTIPSPSITIRRPNGMVRPPESFSISTNKSNAGDLSSAMDKEKGPVGRMLQNNVSTDQKLVGFKPPAVGREKEPGGRMLQNDVSTDQKLVGSKPPAVGREKEMGGRMLQNHVSTDQKLVDSKPPAVEKVAVGRVEKEKGPVGRMLQNNVSTDQKLVGFKPPAVGREKEPGGRMLQNDVSTDQKLVGSKAPAVGREKEPGGRMLQNDVSAVQKLVGSKPPAVGREKEMGGRMLQNHVSTDQKLVDSKPPAVEKVAVGRVEKVRDGAVDDKKKEDKKRDRHEKKKRKEKDKHREKKKEKEAKKEKEEHNHKEHDKLRENSIDDQIDSLLTKLLDPPIAPPADDTKAILADENLKKRKNHEMNGYQQNHHEMRPTKLPRPAPSSNHVENGTASHVAAPLSSMPEAIKIAKAERLPPMPEAIKIEKAERLPKKEEKVNGNKEAQRPPIDSGLRDPLAASGNGAPSRKLSPHPDCKYLVQIYSIPEAPQMMMECEIDDQNWLFDQCGTQSQKPKTGTEADGAPQVWAEAVKIDQADVIALPYVIPF</sequence>
<protein>
    <submittedName>
        <fullName evidence="1">Uncharacterized protein</fullName>
    </submittedName>
</protein>
<reference evidence="1" key="1">
    <citation type="submission" date="2021-05" db="EMBL/GenBank/DDBJ databases">
        <authorList>
            <person name="Scholz U."/>
            <person name="Mascher M."/>
            <person name="Fiebig A."/>
        </authorList>
    </citation>
    <scope>NUCLEOTIDE SEQUENCE [LARGE SCALE GENOMIC DNA]</scope>
</reference>
<accession>A0ACD5WG51</accession>
<organism evidence="1 2">
    <name type="scientific">Avena sativa</name>
    <name type="common">Oat</name>
    <dbReference type="NCBI Taxonomy" id="4498"/>
    <lineage>
        <taxon>Eukaryota</taxon>
        <taxon>Viridiplantae</taxon>
        <taxon>Streptophyta</taxon>
        <taxon>Embryophyta</taxon>
        <taxon>Tracheophyta</taxon>
        <taxon>Spermatophyta</taxon>
        <taxon>Magnoliopsida</taxon>
        <taxon>Liliopsida</taxon>
        <taxon>Poales</taxon>
        <taxon>Poaceae</taxon>
        <taxon>BOP clade</taxon>
        <taxon>Pooideae</taxon>
        <taxon>Poodae</taxon>
        <taxon>Poeae</taxon>
        <taxon>Poeae Chloroplast Group 1 (Aveneae type)</taxon>
        <taxon>Aveninae</taxon>
        <taxon>Avena</taxon>
    </lineage>
</organism>
<dbReference type="Proteomes" id="UP001732700">
    <property type="component" value="Chromosome 4A"/>
</dbReference>